<evidence type="ECO:0000259" key="9">
    <source>
        <dbReference type="PROSITE" id="PS50927"/>
    </source>
</evidence>
<dbReference type="Pfam" id="PF00954">
    <property type="entry name" value="S_locus_glycop"/>
    <property type="match status" value="1"/>
</dbReference>
<evidence type="ECO:0000313" key="12">
    <source>
        <dbReference type="Proteomes" id="UP001231189"/>
    </source>
</evidence>
<keyword evidence="4" id="KW-1015">Disulfide bond</keyword>
<dbReference type="InterPro" id="IPR001480">
    <property type="entry name" value="Bulb-type_lectin_dom"/>
</dbReference>
<gene>
    <name evidence="11" type="ORF">QYE76_046497</name>
</gene>
<keyword evidence="5" id="KW-0675">Receptor</keyword>
<dbReference type="InterPro" id="IPR026960">
    <property type="entry name" value="RVT-Znf"/>
</dbReference>
<reference evidence="11" key="1">
    <citation type="submission" date="2023-07" db="EMBL/GenBank/DDBJ databases">
        <title>A chromosome-level genome assembly of Lolium multiflorum.</title>
        <authorList>
            <person name="Chen Y."/>
            <person name="Copetti D."/>
            <person name="Kolliker R."/>
            <person name="Studer B."/>
        </authorList>
    </citation>
    <scope>NUCLEOTIDE SEQUENCE</scope>
    <source>
        <strain evidence="11">02402/16</strain>
        <tissue evidence="11">Leaf</tissue>
    </source>
</reference>
<evidence type="ECO:0000259" key="10">
    <source>
        <dbReference type="PROSITE" id="PS50948"/>
    </source>
</evidence>
<comment type="catalytic activity">
    <reaction evidence="6">
        <text>L-threonyl-[protein] + ATP = O-phospho-L-threonyl-[protein] + ADP + H(+)</text>
        <dbReference type="Rhea" id="RHEA:46608"/>
        <dbReference type="Rhea" id="RHEA-COMP:11060"/>
        <dbReference type="Rhea" id="RHEA-COMP:11605"/>
        <dbReference type="ChEBI" id="CHEBI:15378"/>
        <dbReference type="ChEBI" id="CHEBI:30013"/>
        <dbReference type="ChEBI" id="CHEBI:30616"/>
        <dbReference type="ChEBI" id="CHEBI:61977"/>
        <dbReference type="ChEBI" id="CHEBI:456216"/>
        <dbReference type="EC" id="2.7.11.1"/>
    </reaction>
</comment>
<dbReference type="InterPro" id="IPR000858">
    <property type="entry name" value="S_locus_glycoprot_dom"/>
</dbReference>
<dbReference type="GO" id="GO:0016020">
    <property type="term" value="C:membrane"/>
    <property type="evidence" value="ECO:0007669"/>
    <property type="project" value="UniProtKB-SubCell"/>
</dbReference>
<dbReference type="InterPro" id="IPR036426">
    <property type="entry name" value="Bulb-type_lectin_dom_sf"/>
</dbReference>
<feature type="domain" description="Bulb-type lectin" evidence="9">
    <location>
        <begin position="60"/>
        <end position="185"/>
    </location>
</feature>
<evidence type="ECO:0000256" key="1">
    <source>
        <dbReference type="ARBA" id="ARBA00004479"/>
    </source>
</evidence>
<dbReference type="GO" id="GO:0048544">
    <property type="term" value="P:recognition of pollen"/>
    <property type="evidence" value="ECO:0007669"/>
    <property type="project" value="InterPro"/>
</dbReference>
<accession>A0AAD8TPY7</accession>
<dbReference type="CDD" id="cd01098">
    <property type="entry name" value="PAN_AP_plant"/>
    <property type="match status" value="1"/>
</dbReference>
<dbReference type="Proteomes" id="UP001231189">
    <property type="component" value="Unassembled WGS sequence"/>
</dbReference>
<comment type="subcellular location">
    <subcellularLocation>
        <location evidence="1">Membrane</location>
        <topology evidence="1">Single-pass type I membrane protein</topology>
    </subcellularLocation>
</comment>
<dbReference type="SMART" id="SM00108">
    <property type="entry name" value="B_lectin"/>
    <property type="match status" value="1"/>
</dbReference>
<comment type="caution">
    <text evidence="11">The sequence shown here is derived from an EMBL/GenBank/DDBJ whole genome shotgun (WGS) entry which is preliminary data.</text>
</comment>
<dbReference type="InterPro" id="IPR043502">
    <property type="entry name" value="DNA/RNA_pol_sf"/>
</dbReference>
<keyword evidence="12" id="KW-1185">Reference proteome</keyword>
<dbReference type="Gene3D" id="2.90.10.10">
    <property type="entry name" value="Bulb-type lectin domain"/>
    <property type="match status" value="1"/>
</dbReference>
<dbReference type="GO" id="GO:0051707">
    <property type="term" value="P:response to other organism"/>
    <property type="evidence" value="ECO:0007669"/>
    <property type="project" value="UniProtKB-ARBA"/>
</dbReference>
<dbReference type="SUPFAM" id="SSF56672">
    <property type="entry name" value="DNA/RNA polymerases"/>
    <property type="match status" value="1"/>
</dbReference>
<dbReference type="PANTHER" id="PTHR32444:SF142">
    <property type="entry name" value="RECEPTOR-LIKE SERINE_THREONINE-PROTEIN KINASE"/>
    <property type="match status" value="1"/>
</dbReference>
<dbReference type="PROSITE" id="PS50927">
    <property type="entry name" value="BULB_LECTIN"/>
    <property type="match status" value="1"/>
</dbReference>
<dbReference type="PANTHER" id="PTHR32444">
    <property type="entry name" value="BULB-TYPE LECTIN DOMAIN-CONTAINING PROTEIN"/>
    <property type="match status" value="1"/>
</dbReference>
<dbReference type="InterPro" id="IPR000477">
    <property type="entry name" value="RT_dom"/>
</dbReference>
<keyword evidence="3" id="KW-0732">Signal</keyword>
<dbReference type="EC" id="2.7.11.1" evidence="2"/>
<proteinExistence type="predicted"/>
<feature type="domain" description="Reverse transcriptase" evidence="8">
    <location>
        <begin position="602"/>
        <end position="848"/>
    </location>
</feature>
<comment type="catalytic activity">
    <reaction evidence="7">
        <text>L-seryl-[protein] + ATP = O-phospho-L-seryl-[protein] + ADP + H(+)</text>
        <dbReference type="Rhea" id="RHEA:17989"/>
        <dbReference type="Rhea" id="RHEA-COMP:9863"/>
        <dbReference type="Rhea" id="RHEA-COMP:11604"/>
        <dbReference type="ChEBI" id="CHEBI:15378"/>
        <dbReference type="ChEBI" id="CHEBI:29999"/>
        <dbReference type="ChEBI" id="CHEBI:30616"/>
        <dbReference type="ChEBI" id="CHEBI:83421"/>
        <dbReference type="ChEBI" id="CHEBI:456216"/>
        <dbReference type="EC" id="2.7.11.1"/>
    </reaction>
</comment>
<evidence type="ECO:0000256" key="2">
    <source>
        <dbReference type="ARBA" id="ARBA00012513"/>
    </source>
</evidence>
<name>A0AAD8TPY7_LOLMU</name>
<evidence type="ECO:0000256" key="5">
    <source>
        <dbReference type="ARBA" id="ARBA00023170"/>
    </source>
</evidence>
<dbReference type="Pfam" id="PF13966">
    <property type="entry name" value="zf-RVT"/>
    <property type="match status" value="1"/>
</dbReference>
<dbReference type="GO" id="GO:0004674">
    <property type="term" value="F:protein serine/threonine kinase activity"/>
    <property type="evidence" value="ECO:0007669"/>
    <property type="project" value="UniProtKB-EC"/>
</dbReference>
<sequence>MNVPASSAAPVVSALVGGSHRQDLAVVVATTDGGSSRSFLPQLELQPPRRDDRRASLRSDDQLTQAKPLSAGDTLISEGGVFALGFFSPTSSNTTTYLCICSDLLLSDSQGRTPWAVKSNITGMGVAAVLLDTGNFVLQFPNSTVIWQSFDHPTDTVLPNMKVLLSVGRLLAWKGLDDPSSGDFSLGFNASSNLQLVIWNGTRPYSRVLAMNGGSVFGDTFQNITFFESITGTGNGSFYTYHLSDGSPYARVTLDYMGVLSTLRWNRSSWTTISKRPASSCDLYASCGPFGYCNHVGDVPTCQCLEGFEPVGPGMNSSAGCKRTEALTCTKKSRFVNLTQMNIPDKFESLPNKSIDECASKCSSNCLCTAYAYAKSSSNDALVDRSSCLVWAGELIDTGKNSYYGEILHLRLADFPGMHSPFHCSFIKVIELLDLTEELRTLLPPETLLRDRVRLRLSLEYKALDTYWKQRFKFRLCRFGEDNTKFFHACASARLRKNQIKVLHDGDRVMYNHAEKAELLHNFYVGLLGASTPPLWGFDLRAAMPRVAGMQELERPIALQEAKDAVWAMRVDSSPGPDGFGPAFFRTFWDVVSPDLMAFLQDFYDGVAPLDGLNRTFISLIPKKDDVLTADGFRPISLQNCVMKIVTRILTTRLQHYIERLISFEQSGFVKGRNIVDNFLYAADVVQSCRARVSPAVVLKLDFKKAFDSVNWEALDAILDARGLGPLFRSWISAILNTGRTAVLLNGVPGRWISCKNGLRQGDPLSPYLYLAVADLLPCLITMEAGGDRLLHPLVDDLPCPATGLHINFHKSTFVPVGSVAAELASDLANILGCPVSSFPQTYLGLPLSDHKLPAAALEFLSVKISKRIPGWRTSLLPIGGRLTLTTAVLSALPSFAMSVLPIPKGTLSKMDRPRRAMLWKAKDKCSGGDCQVAWDYVCRLRSEGGLGVIDLGLQNKCLLLKTLHGLFTGRDSPWTRWVKRSYLSARPQVATPAWKCFQSLIPLYRSITRIEPRDGRATSLWHDAWTPLGPLSAALPAAFSHCLRPLATVADALENGAVEVPLVHRVSAAAAGEMEFIRACLSRISLTSSPDIRSVSLGPLTDFSTGSVYRSLHSSGCIVPGQDVNWACFAPLKVRVFFWILRLHKTRTRALLHRIGCVPSPDCPFCLNQLEDTSHLFVGCPRLRPLWNVVSPSGRPHVGADVPALVDALSEDLPPMHPEARNTVILALLWTVWKSRNRMVFDADFMSTPRVLAMLVDHLRLWVVRAPPRVDTSALLSWCQAIS</sequence>
<evidence type="ECO:0000313" key="11">
    <source>
        <dbReference type="EMBL" id="KAK1685649.1"/>
    </source>
</evidence>
<feature type="domain" description="Apple" evidence="10">
    <location>
        <begin position="329"/>
        <end position="408"/>
    </location>
</feature>
<dbReference type="CDD" id="cd01650">
    <property type="entry name" value="RT_nLTR_like"/>
    <property type="match status" value="1"/>
</dbReference>
<evidence type="ECO:0000256" key="7">
    <source>
        <dbReference type="ARBA" id="ARBA00048679"/>
    </source>
</evidence>
<evidence type="ECO:0000256" key="3">
    <source>
        <dbReference type="ARBA" id="ARBA00022729"/>
    </source>
</evidence>
<dbReference type="Pfam" id="PF01453">
    <property type="entry name" value="B_lectin"/>
    <property type="match status" value="1"/>
</dbReference>
<dbReference type="SUPFAM" id="SSF51110">
    <property type="entry name" value="alpha-D-mannose-specific plant lectins"/>
    <property type="match status" value="1"/>
</dbReference>
<evidence type="ECO:0000259" key="8">
    <source>
        <dbReference type="PROSITE" id="PS50878"/>
    </source>
</evidence>
<dbReference type="Pfam" id="PF00078">
    <property type="entry name" value="RVT_1"/>
    <property type="match status" value="1"/>
</dbReference>
<dbReference type="PROSITE" id="PS50878">
    <property type="entry name" value="RT_POL"/>
    <property type="match status" value="1"/>
</dbReference>
<evidence type="ECO:0000256" key="4">
    <source>
        <dbReference type="ARBA" id="ARBA00023157"/>
    </source>
</evidence>
<dbReference type="Pfam" id="PF08276">
    <property type="entry name" value="PAN_2"/>
    <property type="match status" value="1"/>
</dbReference>
<dbReference type="EMBL" id="JAUUTY010000002">
    <property type="protein sequence ID" value="KAK1685649.1"/>
    <property type="molecule type" value="Genomic_DNA"/>
</dbReference>
<dbReference type="PROSITE" id="PS50948">
    <property type="entry name" value="PAN"/>
    <property type="match status" value="1"/>
</dbReference>
<dbReference type="SMART" id="SM00473">
    <property type="entry name" value="PAN_AP"/>
    <property type="match status" value="1"/>
</dbReference>
<evidence type="ECO:0000256" key="6">
    <source>
        <dbReference type="ARBA" id="ARBA00047899"/>
    </source>
</evidence>
<organism evidence="11 12">
    <name type="scientific">Lolium multiflorum</name>
    <name type="common">Italian ryegrass</name>
    <name type="synonym">Lolium perenne subsp. multiflorum</name>
    <dbReference type="NCBI Taxonomy" id="4521"/>
    <lineage>
        <taxon>Eukaryota</taxon>
        <taxon>Viridiplantae</taxon>
        <taxon>Streptophyta</taxon>
        <taxon>Embryophyta</taxon>
        <taxon>Tracheophyta</taxon>
        <taxon>Spermatophyta</taxon>
        <taxon>Magnoliopsida</taxon>
        <taxon>Liliopsida</taxon>
        <taxon>Poales</taxon>
        <taxon>Poaceae</taxon>
        <taxon>BOP clade</taxon>
        <taxon>Pooideae</taxon>
        <taxon>Poodae</taxon>
        <taxon>Poeae</taxon>
        <taxon>Poeae Chloroplast Group 2 (Poeae type)</taxon>
        <taxon>Loliodinae</taxon>
        <taxon>Loliinae</taxon>
        <taxon>Lolium</taxon>
    </lineage>
</organism>
<dbReference type="InterPro" id="IPR003609">
    <property type="entry name" value="Pan_app"/>
</dbReference>
<protein>
    <recommendedName>
        <fullName evidence="2">non-specific serine/threonine protein kinase</fullName>
        <ecNumber evidence="2">2.7.11.1</ecNumber>
    </recommendedName>
</protein>